<feature type="transmembrane region" description="Helical" evidence="1">
    <location>
        <begin position="12"/>
        <end position="33"/>
    </location>
</feature>
<organism evidence="3">
    <name type="scientific">Arabidopsis lyrata subsp. lyrata</name>
    <name type="common">Lyre-leaved rock-cress</name>
    <dbReference type="NCBI Taxonomy" id="81972"/>
    <lineage>
        <taxon>Eukaryota</taxon>
        <taxon>Viridiplantae</taxon>
        <taxon>Streptophyta</taxon>
        <taxon>Embryophyta</taxon>
        <taxon>Tracheophyta</taxon>
        <taxon>Spermatophyta</taxon>
        <taxon>Magnoliopsida</taxon>
        <taxon>eudicotyledons</taxon>
        <taxon>Gunneridae</taxon>
        <taxon>Pentapetalae</taxon>
        <taxon>rosids</taxon>
        <taxon>malvids</taxon>
        <taxon>Brassicales</taxon>
        <taxon>Brassicaceae</taxon>
        <taxon>Camelineae</taxon>
        <taxon>Arabidopsis</taxon>
    </lineage>
</organism>
<evidence type="ECO:0000313" key="2">
    <source>
        <dbReference type="EMBL" id="EFH55419.1"/>
    </source>
</evidence>
<dbReference type="HOGENOM" id="CLU_2852705_0_0_1"/>
<dbReference type="Gramene" id="scaffold_401297.1">
    <property type="protein sequence ID" value="scaffold_401297.1"/>
    <property type="gene ID" value="scaffold_401297.1"/>
</dbReference>
<gene>
    <name evidence="2" type="ORF">ARALYDRAFT_901796</name>
</gene>
<dbReference type="EMBL" id="GL348716">
    <property type="protein sequence ID" value="EFH55419.1"/>
    <property type="molecule type" value="Genomic_DNA"/>
</dbReference>
<name>D7LJL1_ARALL</name>
<keyword evidence="1" id="KW-1133">Transmembrane helix</keyword>
<evidence type="ECO:0000313" key="3">
    <source>
        <dbReference type="Proteomes" id="UP000008694"/>
    </source>
</evidence>
<dbReference type="AlphaFoldDB" id="D7LJL1"/>
<dbReference type="Proteomes" id="UP000008694">
    <property type="component" value="Unassembled WGS sequence"/>
</dbReference>
<proteinExistence type="predicted"/>
<keyword evidence="1" id="KW-0472">Membrane</keyword>
<evidence type="ECO:0000256" key="1">
    <source>
        <dbReference type="SAM" id="Phobius"/>
    </source>
</evidence>
<keyword evidence="3" id="KW-1185">Reference proteome</keyword>
<sequence>MPPVPSQIDGWFVYYGIFFANLGASSLGLLTILTTSSGMKIFMNMEKKILFILSIATIYLIERSY</sequence>
<reference evidence="3" key="1">
    <citation type="journal article" date="2011" name="Nat. Genet.">
        <title>The Arabidopsis lyrata genome sequence and the basis of rapid genome size change.</title>
        <authorList>
            <person name="Hu T.T."/>
            <person name="Pattyn P."/>
            <person name="Bakker E.G."/>
            <person name="Cao J."/>
            <person name="Cheng J.-F."/>
            <person name="Clark R.M."/>
            <person name="Fahlgren N."/>
            <person name="Fawcett J.A."/>
            <person name="Grimwood J."/>
            <person name="Gundlach H."/>
            <person name="Haberer G."/>
            <person name="Hollister J.D."/>
            <person name="Ossowski S."/>
            <person name="Ottilar R.P."/>
            <person name="Salamov A.A."/>
            <person name="Schneeberger K."/>
            <person name="Spannagl M."/>
            <person name="Wang X."/>
            <person name="Yang L."/>
            <person name="Nasrallah M.E."/>
            <person name="Bergelson J."/>
            <person name="Carrington J.C."/>
            <person name="Gaut B.S."/>
            <person name="Schmutz J."/>
            <person name="Mayer K.F.X."/>
            <person name="Van de Peer Y."/>
            <person name="Grigoriev I.V."/>
            <person name="Nordborg M."/>
            <person name="Weigel D."/>
            <person name="Guo Y.-L."/>
        </authorList>
    </citation>
    <scope>NUCLEOTIDE SEQUENCE [LARGE SCALE GENOMIC DNA]</scope>
    <source>
        <strain evidence="3">cv. MN47</strain>
    </source>
</reference>
<accession>D7LJL1</accession>
<keyword evidence="1" id="KW-0812">Transmembrane</keyword>
<protein>
    <submittedName>
        <fullName evidence="2">Predicted protein</fullName>
    </submittedName>
</protein>